<keyword evidence="4 7" id="KW-1015">Disulfide bond</keyword>
<evidence type="ECO:0000259" key="10">
    <source>
        <dbReference type="PROSITE" id="PS50050"/>
    </source>
</evidence>
<keyword evidence="3 9" id="KW-0472">Membrane</keyword>
<keyword evidence="2" id="KW-0677">Repeat</keyword>
<gene>
    <name evidence="12" type="ORF">JOB18_021843</name>
</gene>
<keyword evidence="9" id="KW-1133">Transmembrane helix</keyword>
<evidence type="ECO:0000313" key="11">
    <source>
        <dbReference type="EMBL" id="KAG7475007.1"/>
    </source>
</evidence>
<evidence type="ECO:0000256" key="3">
    <source>
        <dbReference type="ARBA" id="ARBA00023136"/>
    </source>
</evidence>
<sequence length="322" mass="35116">MCYQLQRMHNGRSFEMCPAGEYLKRSGTECEPCPAGSFTAAWNRDNSCERCFGDCRSDYHLRVVQNCTSTSNIKCVCEVGFTCSDVDQYTGNCRLCEKIHRKNNSSAVAAAPGNNKQIPPAISSGHSSTSAKPCQHSKCDSQSDPSTPNEDTTRSQLAAILCPVVVMVCLALVILFCVQQSRDGACFKRAITKLRDEGRQASASFKSKESSQFPRDSFSAKQQPPSVSAASLGPVHFHNPGTVIFSLLSQFTGQVGTTVVGEKMTERAGAEEDNRTESPVCHPSSSPSLHLSEEERSAESDSIFFPSQEQGKDCHMSKEEEL</sequence>
<feature type="transmembrane region" description="Helical" evidence="9">
    <location>
        <begin position="157"/>
        <end position="178"/>
    </location>
</feature>
<keyword evidence="6" id="KW-0325">Glycoprotein</keyword>
<dbReference type="Pfam" id="PF00020">
    <property type="entry name" value="TNFR_c6"/>
    <property type="match status" value="1"/>
</dbReference>
<reference evidence="12 13" key="1">
    <citation type="journal article" date="2021" name="Sci. Rep.">
        <title>Chromosome anchoring in Senegalese sole (Solea senegalensis) reveals sex-associated markers and genome rearrangements in flatfish.</title>
        <authorList>
            <person name="Guerrero-Cozar I."/>
            <person name="Gomez-Garrido J."/>
            <person name="Berbel C."/>
            <person name="Martinez-Blanch J.F."/>
            <person name="Alioto T."/>
            <person name="Claros M.G."/>
            <person name="Gagnaire P.A."/>
            <person name="Manchado M."/>
        </authorList>
    </citation>
    <scope>NUCLEOTIDE SEQUENCE [LARGE SCALE GENOMIC DNA]</scope>
    <source>
        <strain evidence="12">Sse05_10M</strain>
    </source>
</reference>
<comment type="caution">
    <text evidence="12">The sequence shown here is derived from an EMBL/GenBank/DDBJ whole genome shotgun (WGS) entry which is preliminary data.</text>
</comment>
<comment type="subcellular location">
    <subcellularLocation>
        <location evidence="1">Membrane</location>
    </subcellularLocation>
</comment>
<feature type="disulfide bond" evidence="7">
    <location>
        <begin position="33"/>
        <end position="48"/>
    </location>
</feature>
<proteinExistence type="predicted"/>
<dbReference type="PROSITE" id="PS50050">
    <property type="entry name" value="TNFR_NGFR_2"/>
    <property type="match status" value="1"/>
</dbReference>
<feature type="compositionally biased region" description="Polar residues" evidence="8">
    <location>
        <begin position="201"/>
        <end position="229"/>
    </location>
</feature>
<evidence type="ECO:0000256" key="9">
    <source>
        <dbReference type="SAM" id="Phobius"/>
    </source>
</evidence>
<evidence type="ECO:0000313" key="13">
    <source>
        <dbReference type="Proteomes" id="UP000693946"/>
    </source>
</evidence>
<feature type="repeat" description="TNFR-Cys" evidence="7">
    <location>
        <begin position="32"/>
        <end position="75"/>
    </location>
</feature>
<keyword evidence="9" id="KW-0812">Transmembrane</keyword>
<evidence type="ECO:0000256" key="4">
    <source>
        <dbReference type="ARBA" id="ARBA00023157"/>
    </source>
</evidence>
<evidence type="ECO:0000313" key="12">
    <source>
        <dbReference type="EMBL" id="KAG7475009.1"/>
    </source>
</evidence>
<dbReference type="SMART" id="SM00208">
    <property type="entry name" value="TNFR"/>
    <property type="match status" value="1"/>
</dbReference>
<evidence type="ECO:0000256" key="5">
    <source>
        <dbReference type="ARBA" id="ARBA00023170"/>
    </source>
</evidence>
<feature type="domain" description="TNFR-Cys" evidence="10">
    <location>
        <begin position="32"/>
        <end position="75"/>
    </location>
</feature>
<dbReference type="PANTHER" id="PTHR46330">
    <property type="entry name" value="TUMOR NECROSIS FACTOR RECEPTOR SUPERFAMILY MEMBER 10B"/>
    <property type="match status" value="1"/>
</dbReference>
<name>A0AAV6PQN3_SOLSE</name>
<feature type="compositionally biased region" description="Polar residues" evidence="8">
    <location>
        <begin position="140"/>
        <end position="151"/>
    </location>
</feature>
<comment type="caution">
    <text evidence="7">Lacks conserved residue(s) required for the propagation of feature annotation.</text>
</comment>
<accession>A0AAV6PQN3</accession>
<evidence type="ECO:0000256" key="1">
    <source>
        <dbReference type="ARBA" id="ARBA00004370"/>
    </source>
</evidence>
<feature type="region of interest" description="Disordered" evidence="8">
    <location>
        <begin position="266"/>
        <end position="322"/>
    </location>
</feature>
<keyword evidence="5 11" id="KW-0675">Receptor</keyword>
<feature type="region of interest" description="Disordered" evidence="8">
    <location>
        <begin position="107"/>
        <end position="151"/>
    </location>
</feature>
<evidence type="ECO:0000256" key="8">
    <source>
        <dbReference type="SAM" id="MobiDB-lite"/>
    </source>
</evidence>
<feature type="compositionally biased region" description="Basic and acidic residues" evidence="8">
    <location>
        <begin position="310"/>
        <end position="322"/>
    </location>
</feature>
<dbReference type="PANTHER" id="PTHR46330:SF6">
    <property type="entry name" value="HEMATOPOIETIC DEATH RECEPTOR-RELATED"/>
    <property type="match status" value="1"/>
</dbReference>
<keyword evidence="13" id="KW-1185">Reference proteome</keyword>
<dbReference type="InterPro" id="IPR052491">
    <property type="entry name" value="TNFRSF10"/>
</dbReference>
<dbReference type="AlphaFoldDB" id="A0AAV6PQN3"/>
<dbReference type="InterPro" id="IPR001368">
    <property type="entry name" value="TNFR/NGFR_Cys_rich_reg"/>
</dbReference>
<protein>
    <submittedName>
        <fullName evidence="11">Tumor necrosis factor receptor superfamily member 5-like</fullName>
    </submittedName>
</protein>
<feature type="compositionally biased region" description="Basic and acidic residues" evidence="8">
    <location>
        <begin position="266"/>
        <end position="276"/>
    </location>
</feature>
<evidence type="ECO:0000256" key="6">
    <source>
        <dbReference type="ARBA" id="ARBA00023180"/>
    </source>
</evidence>
<evidence type="ECO:0000256" key="7">
    <source>
        <dbReference type="PROSITE-ProRule" id="PRU00206"/>
    </source>
</evidence>
<dbReference type="CDD" id="cd00185">
    <property type="entry name" value="TNFRSF"/>
    <property type="match status" value="1"/>
</dbReference>
<organism evidence="12 13">
    <name type="scientific">Solea senegalensis</name>
    <name type="common">Senegalese sole</name>
    <dbReference type="NCBI Taxonomy" id="28829"/>
    <lineage>
        <taxon>Eukaryota</taxon>
        <taxon>Metazoa</taxon>
        <taxon>Chordata</taxon>
        <taxon>Craniata</taxon>
        <taxon>Vertebrata</taxon>
        <taxon>Euteleostomi</taxon>
        <taxon>Actinopterygii</taxon>
        <taxon>Neopterygii</taxon>
        <taxon>Teleostei</taxon>
        <taxon>Neoteleostei</taxon>
        <taxon>Acanthomorphata</taxon>
        <taxon>Carangaria</taxon>
        <taxon>Pleuronectiformes</taxon>
        <taxon>Pleuronectoidei</taxon>
        <taxon>Soleidae</taxon>
        <taxon>Solea</taxon>
    </lineage>
</organism>
<dbReference type="EMBL" id="JAGKHQ010000021">
    <property type="protein sequence ID" value="KAG7475007.1"/>
    <property type="molecule type" value="Genomic_DNA"/>
</dbReference>
<feature type="region of interest" description="Disordered" evidence="8">
    <location>
        <begin position="198"/>
        <end position="233"/>
    </location>
</feature>
<reference evidence="12" key="2">
    <citation type="submission" date="2021-03" db="EMBL/GenBank/DDBJ databases">
        <authorList>
            <person name="Guerrero-Cozar I."/>
            <person name="Gomez-Garrido J."/>
            <person name="Berbel C."/>
            <person name="Martinez-Blanch J.F."/>
            <person name="Alioto T."/>
            <person name="Claros M.G."/>
            <person name="Gagnaire P.A."/>
            <person name="Manchado M."/>
        </authorList>
    </citation>
    <scope>NUCLEOTIDE SEQUENCE</scope>
    <source>
        <strain evidence="12">Sse05_10M</strain>
        <tissue evidence="12">Blood</tissue>
    </source>
</reference>
<dbReference type="GO" id="GO:0016020">
    <property type="term" value="C:membrane"/>
    <property type="evidence" value="ECO:0007669"/>
    <property type="project" value="UniProtKB-SubCell"/>
</dbReference>
<dbReference type="EMBL" id="JAGKHQ010000021">
    <property type="protein sequence ID" value="KAG7475009.1"/>
    <property type="molecule type" value="Genomic_DNA"/>
</dbReference>
<dbReference type="Proteomes" id="UP000693946">
    <property type="component" value="Linkage Group LG9"/>
</dbReference>
<evidence type="ECO:0000256" key="2">
    <source>
        <dbReference type="ARBA" id="ARBA00022737"/>
    </source>
</evidence>